<dbReference type="SUPFAM" id="SSF51905">
    <property type="entry name" value="FAD/NAD(P)-binding domain"/>
    <property type="match status" value="2"/>
</dbReference>
<sequence length="642" mass="71515">MTRHITRRDFLNGSALLITSLATGTLTACSDDTPTPQTDTPKASGNTPPPTAKTSSNYPPELTGLRGDHAGSYDVAHEMAWKKVQFDVSGESVSETVDLVVVGAGISGLASAYFYQKKFPSAKILVLDNHDDFGGHAKRNEFSESVDGKDIFRISYGGSESIDTPSDYSDEAMGLLNELGIDVQKFYTYYDQDYFKNLGMNKQGVFFNKATFGQSVVLPDEPNADNAAELFAKAPLADTDKNALIELYTTPKDYLGDMAPSEREDYLQSISYDKFLKDHVKLPQGAMAYMEEICLEYWGFNIDGLSAYDAFYEGHAGLELSGLEADDDGESEPYIFHFPDGNASIARLLVKKMIPAVVANPDHANGKSEMEAIVLDKFDYTKLDMPEQSVNIRLNTTAVQVKNIEIDGKKGVMIGYKKDGKLYRVNAHHCILACQHGMIPLIDSDLPQTQKDDHLQNIRVPMIYTKILVKDWQAFKKLGAWQFYAPKAPYCFIMTDYPVSMGGYHCPKDPSEPMVIHMVRIAVPYGTGKDVREACKIGRSELYRASYHDLEKQALDQLREMYDVAGESLDDKILAITINRWGHGYSYEQNTLFDDDDVAGKTLDSVKQAHDNIHMANSDSDWMPYADGAIDQAWRAVQEIKA</sequence>
<feature type="signal peptide" evidence="2">
    <location>
        <begin position="1"/>
        <end position="28"/>
    </location>
</feature>
<organism evidence="3 4">
    <name type="scientific">Moraxella lacunata</name>
    <dbReference type="NCBI Taxonomy" id="477"/>
    <lineage>
        <taxon>Bacteria</taxon>
        <taxon>Pseudomonadati</taxon>
        <taxon>Pseudomonadota</taxon>
        <taxon>Gammaproteobacteria</taxon>
        <taxon>Moraxellales</taxon>
        <taxon>Moraxellaceae</taxon>
        <taxon>Moraxella</taxon>
    </lineage>
</organism>
<evidence type="ECO:0000256" key="1">
    <source>
        <dbReference type="SAM" id="MobiDB-lite"/>
    </source>
</evidence>
<protein>
    <submittedName>
        <fullName evidence="3">Twin-arginine translocation pathway signal protein</fullName>
    </submittedName>
</protein>
<evidence type="ECO:0000313" key="4">
    <source>
        <dbReference type="Proteomes" id="UP000092607"/>
    </source>
</evidence>
<keyword evidence="2" id="KW-0732">Signal</keyword>
<reference evidence="3 4" key="1">
    <citation type="submission" date="2016-06" db="EMBL/GenBank/DDBJ databases">
        <title>Draft genome of Moraxella lacunata CCUG 57757A.</title>
        <authorList>
            <person name="Salva-Serra F."/>
            <person name="Engstrom-Jakobsson H."/>
            <person name="Thorell K."/>
            <person name="Gonzales-Siles L."/>
            <person name="Karlsson R."/>
            <person name="Boulund F."/>
            <person name="Engstrand L."/>
            <person name="Kristiansson E."/>
            <person name="Moore E."/>
        </authorList>
    </citation>
    <scope>NUCLEOTIDE SEQUENCE [LARGE SCALE GENOMIC DNA]</scope>
    <source>
        <strain evidence="3 4">CCUG 57757A</strain>
    </source>
</reference>
<gene>
    <name evidence="3" type="ORF">A9309_09190</name>
</gene>
<dbReference type="InterPro" id="IPR036188">
    <property type="entry name" value="FAD/NAD-bd_sf"/>
</dbReference>
<feature type="chain" id="PRO_5008611987" evidence="2">
    <location>
        <begin position="29"/>
        <end position="642"/>
    </location>
</feature>
<dbReference type="PROSITE" id="PS51318">
    <property type="entry name" value="TAT"/>
    <property type="match status" value="1"/>
</dbReference>
<comment type="caution">
    <text evidence="3">The sequence shown here is derived from an EMBL/GenBank/DDBJ whole genome shotgun (WGS) entry which is preliminary data.</text>
</comment>
<dbReference type="PROSITE" id="PS51257">
    <property type="entry name" value="PROKAR_LIPOPROTEIN"/>
    <property type="match status" value="1"/>
</dbReference>
<dbReference type="Gene3D" id="3.50.50.60">
    <property type="entry name" value="FAD/NAD(P)-binding domain"/>
    <property type="match status" value="1"/>
</dbReference>
<dbReference type="EMBL" id="LZMS01000081">
    <property type="protein sequence ID" value="OBX60985.1"/>
    <property type="molecule type" value="Genomic_DNA"/>
</dbReference>
<dbReference type="AlphaFoldDB" id="A0A1B8PY60"/>
<name>A0A1B8PY60_MORLA</name>
<evidence type="ECO:0000313" key="3">
    <source>
        <dbReference type="EMBL" id="OBX60985.1"/>
    </source>
</evidence>
<feature type="region of interest" description="Disordered" evidence="1">
    <location>
        <begin position="27"/>
        <end position="68"/>
    </location>
</feature>
<dbReference type="InterPro" id="IPR006311">
    <property type="entry name" value="TAT_signal"/>
</dbReference>
<feature type="compositionally biased region" description="Low complexity" evidence="1">
    <location>
        <begin position="31"/>
        <end position="41"/>
    </location>
</feature>
<dbReference type="RefSeq" id="WP_065256104.1">
    <property type="nucleotide sequence ID" value="NZ_LZDR01000061.1"/>
</dbReference>
<proteinExistence type="predicted"/>
<dbReference type="OrthoDB" id="231484at2"/>
<accession>A0A1B8PY60</accession>
<dbReference type="Pfam" id="PF13450">
    <property type="entry name" value="NAD_binding_8"/>
    <property type="match status" value="1"/>
</dbReference>
<dbReference type="Proteomes" id="UP000092607">
    <property type="component" value="Unassembled WGS sequence"/>
</dbReference>
<evidence type="ECO:0000256" key="2">
    <source>
        <dbReference type="SAM" id="SignalP"/>
    </source>
</evidence>